<dbReference type="Proteomes" id="UP000320513">
    <property type="component" value="Unassembled WGS sequence"/>
</dbReference>
<proteinExistence type="predicted"/>
<name>A0A557XZU3_9MYCO</name>
<comment type="caution">
    <text evidence="1">The sequence shown here is derived from an EMBL/GenBank/DDBJ whole genome shotgun (WGS) entry which is preliminary data.</text>
</comment>
<dbReference type="OrthoDB" id="2967067at2"/>
<protein>
    <submittedName>
        <fullName evidence="1">Uncharacterized protein</fullName>
    </submittedName>
</protein>
<accession>A0A557XZU3</accession>
<dbReference type="RefSeq" id="WP_144948991.1">
    <property type="nucleotide sequence ID" value="NZ_VMQU01000008.1"/>
</dbReference>
<gene>
    <name evidence="1" type="ORF">FPZ47_03365</name>
</gene>
<dbReference type="AlphaFoldDB" id="A0A557XZU3"/>
<sequence>MDGPSRSRDFLLGLAGVGWGGDLDRLVPMLAARSDMTIDEVLPQFLAEQRKRLAERTYRRYEEVVELLRDCLDGYAYQSLDDIERHRWEEEFASHEDGAFCRLFGPEKIAENLGEFLDYFMVRKVIAGQDLLKAAGTVTGKLVRWLGERGYIDGSSADQAGEQAREAARDLPMADRLGALLHDVTRQAPAIDPDHVDAGDWVEDYLQIVEVGPGKIWFENGVGPIAVPRKASDLARPGWSVFVTAARIAKRWHLLEVGVVYP</sequence>
<evidence type="ECO:0000313" key="1">
    <source>
        <dbReference type="EMBL" id="TVS91791.1"/>
    </source>
</evidence>
<dbReference type="EMBL" id="VMQU01000008">
    <property type="protein sequence ID" value="TVS91791.1"/>
    <property type="molecule type" value="Genomic_DNA"/>
</dbReference>
<organism evidence="1 2">
    <name type="scientific">Mycobacterium helveticum</name>
    <dbReference type="NCBI Taxonomy" id="2592811"/>
    <lineage>
        <taxon>Bacteria</taxon>
        <taxon>Bacillati</taxon>
        <taxon>Actinomycetota</taxon>
        <taxon>Actinomycetes</taxon>
        <taxon>Mycobacteriales</taxon>
        <taxon>Mycobacteriaceae</taxon>
        <taxon>Mycobacterium</taxon>
    </lineage>
</organism>
<reference evidence="1 2" key="1">
    <citation type="submission" date="2019-07" db="EMBL/GenBank/DDBJ databases">
        <title>New Mycobacterium species.</title>
        <authorList>
            <person name="Tortoli E."/>
            <person name="Ghielmetti G."/>
            <person name="Friedel U."/>
            <person name="Trovato A."/>
        </authorList>
    </citation>
    <scope>NUCLEOTIDE SEQUENCE [LARGE SCALE GENOMIC DNA]</scope>
    <source>
        <strain evidence="1 2">16-83</strain>
    </source>
</reference>
<evidence type="ECO:0000313" key="2">
    <source>
        <dbReference type="Proteomes" id="UP000320513"/>
    </source>
</evidence>
<keyword evidence="2" id="KW-1185">Reference proteome</keyword>